<dbReference type="GO" id="GO:0016747">
    <property type="term" value="F:acyltransferase activity, transferring groups other than amino-acyl groups"/>
    <property type="evidence" value="ECO:0007669"/>
    <property type="project" value="InterPro"/>
</dbReference>
<dbReference type="SUPFAM" id="SSF52266">
    <property type="entry name" value="SGNH hydrolase"/>
    <property type="match status" value="1"/>
</dbReference>
<keyword evidence="7 10" id="KW-0472">Membrane</keyword>
<dbReference type="EMBL" id="CP097899">
    <property type="protein sequence ID" value="URN95099.1"/>
    <property type="molecule type" value="Genomic_DNA"/>
</dbReference>
<dbReference type="PANTHER" id="PTHR23028">
    <property type="entry name" value="ACETYLTRANSFERASE"/>
    <property type="match status" value="1"/>
</dbReference>
<sequence length="648" mass="72846">MNDIKKHNRGKNSNFSLAQKGESKRYMPGLDGLRALSVLAVIAYHLNLKWAQGGLIGVGIFFVISGYLITDQIIQEWKKNDQFDLINFWVRRMRRLMPAMIAMLIFISVWLIMTDPSRLKVLSGDIVSSLFYANNWWLIFHEVSYFESFGPVSPIGHLWSLSIEEQFYLIWPIVLLLALKFLRHRGKLFLFIIACAAVSAVLMGVLYEPGMDPSRVYYGTDTRMFALLIGAALAIVWPSKKLSRNVSAPARIVMDTVGCLGLGVLILLMYQMNEYDEMLYYGGFAIIALITAVVIAVLAHPNSILGKLMGSKPLTFLGVRSYSLYVWHFPVIILTTPKVITEGVSVSHTVLQLAASFILALLSYKYIEEPFRRGRSKKMQLIQYAIPQRKFQPAVLTALLVVILFSLTYNTTSSHSEPPPSHIGKIDDAMSDINEQKNDKYEEKTPSKPLLDKDKQQSETPSKPIVDSNPTDDSPPVQSEGKNKEHHEVKSGKDITVIGDSIIVDVAPFLNKKLPGIVVDGKVGRQMHHVGEVIEGLKKDGKLGKTIIIELGNNGAFNKKQLRNVLDSLDESTQVLFVNIRSPKNWQDTVNEDLEKISNQYDFVTVVDWYSASKDIAEDFYEDGVHLKRNGAEFFAEMLVKALDGLKQ</sequence>
<keyword evidence="5 10" id="KW-0812">Transmembrane</keyword>
<feature type="domain" description="Acyltransferase 3" evidence="11">
    <location>
        <begin position="28"/>
        <end position="362"/>
    </location>
</feature>
<feature type="transmembrane region" description="Helical" evidence="10">
    <location>
        <begin position="278"/>
        <end position="301"/>
    </location>
</feature>
<feature type="transmembrane region" description="Helical" evidence="10">
    <location>
        <begin position="346"/>
        <end position="367"/>
    </location>
</feature>
<proteinExistence type="inferred from homology"/>
<reference evidence="12" key="1">
    <citation type="submission" date="2022-05" db="EMBL/GenBank/DDBJ databases">
        <title>Novel bacterial taxa in a minimal lignocellulolytic consortium and its capacity to transform plastics disclosed by genome-resolved metagenomics.</title>
        <authorList>
            <person name="Rodriguez C.A.D."/>
            <person name="Diaz-Garcia L."/>
            <person name="Herrera K."/>
            <person name="Tarazona N.A."/>
            <person name="Sproer C."/>
            <person name="Overmann J."/>
            <person name="Jimenez D.J."/>
        </authorList>
    </citation>
    <scope>NUCLEOTIDE SEQUENCE</scope>
    <source>
        <strain evidence="12">MAG5</strain>
    </source>
</reference>
<keyword evidence="3" id="KW-1003">Cell membrane</keyword>
<keyword evidence="6 10" id="KW-1133">Transmembrane helix</keyword>
<evidence type="ECO:0000259" key="11">
    <source>
        <dbReference type="Pfam" id="PF01757"/>
    </source>
</evidence>
<dbReference type="CDD" id="cd01840">
    <property type="entry name" value="SGNH_hydrolase_yrhL_like"/>
    <property type="match status" value="1"/>
</dbReference>
<gene>
    <name evidence="12" type="ORF">NAG76_02245</name>
</gene>
<dbReference type="Proteomes" id="UP001056756">
    <property type="component" value="Chromosome"/>
</dbReference>
<feature type="transmembrane region" description="Helical" evidence="10">
    <location>
        <begin position="322"/>
        <end position="340"/>
    </location>
</feature>
<feature type="compositionally biased region" description="Basic and acidic residues" evidence="9">
    <location>
        <begin position="481"/>
        <end position="491"/>
    </location>
</feature>
<evidence type="ECO:0000256" key="1">
    <source>
        <dbReference type="ARBA" id="ARBA00004651"/>
    </source>
</evidence>
<dbReference type="KEGG" id="plig:NAG76_02245"/>
<dbReference type="Gene3D" id="3.40.50.1110">
    <property type="entry name" value="SGNH hydrolase"/>
    <property type="match status" value="1"/>
</dbReference>
<dbReference type="InterPro" id="IPR002656">
    <property type="entry name" value="Acyl_transf_3_dom"/>
</dbReference>
<feature type="transmembrane region" description="Helical" evidence="10">
    <location>
        <begin position="391"/>
        <end position="409"/>
    </location>
</feature>
<accession>A0A9J6ZFZ0</accession>
<evidence type="ECO:0000313" key="12">
    <source>
        <dbReference type="EMBL" id="URN95099.1"/>
    </source>
</evidence>
<feature type="region of interest" description="Disordered" evidence="9">
    <location>
        <begin position="437"/>
        <end position="491"/>
    </location>
</feature>
<organism evidence="12 13">
    <name type="scientific">Candidatus Pristimantibacillus lignocellulolyticus</name>
    <dbReference type="NCBI Taxonomy" id="2994561"/>
    <lineage>
        <taxon>Bacteria</taxon>
        <taxon>Bacillati</taxon>
        <taxon>Bacillota</taxon>
        <taxon>Bacilli</taxon>
        <taxon>Bacillales</taxon>
        <taxon>Paenibacillaceae</taxon>
        <taxon>Candidatus Pristimantibacillus</taxon>
    </lineage>
</organism>
<dbReference type="PANTHER" id="PTHR23028:SF53">
    <property type="entry name" value="ACYL_TRANSF_3 DOMAIN-CONTAINING PROTEIN"/>
    <property type="match status" value="1"/>
</dbReference>
<comment type="subcellular location">
    <subcellularLocation>
        <location evidence="1">Cell membrane</location>
        <topology evidence="1">Multi-pass membrane protein</topology>
    </subcellularLocation>
</comment>
<dbReference type="InterPro" id="IPR036514">
    <property type="entry name" value="SGNH_hydro_sf"/>
</dbReference>
<dbReference type="Pfam" id="PF01757">
    <property type="entry name" value="Acyl_transf_3"/>
    <property type="match status" value="1"/>
</dbReference>
<evidence type="ECO:0000256" key="8">
    <source>
        <dbReference type="ARBA" id="ARBA00023315"/>
    </source>
</evidence>
<keyword evidence="8" id="KW-0012">Acyltransferase</keyword>
<feature type="compositionally biased region" description="Basic and acidic residues" evidence="9">
    <location>
        <begin position="437"/>
        <end position="457"/>
    </location>
</feature>
<feature type="transmembrane region" description="Helical" evidence="10">
    <location>
        <begin position="50"/>
        <end position="69"/>
    </location>
</feature>
<name>A0A9J6ZFZ0_9BACL</name>
<feature type="transmembrane region" description="Helical" evidence="10">
    <location>
        <begin position="222"/>
        <end position="240"/>
    </location>
</feature>
<evidence type="ECO:0000256" key="4">
    <source>
        <dbReference type="ARBA" id="ARBA00022679"/>
    </source>
</evidence>
<protein>
    <submittedName>
        <fullName evidence="12">Acetyltransferase</fullName>
    </submittedName>
</protein>
<dbReference type="AlphaFoldDB" id="A0A9J6ZFZ0"/>
<evidence type="ECO:0000256" key="6">
    <source>
        <dbReference type="ARBA" id="ARBA00022989"/>
    </source>
</evidence>
<feature type="transmembrane region" description="Helical" evidence="10">
    <location>
        <begin position="96"/>
        <end position="113"/>
    </location>
</feature>
<comment type="similarity">
    <text evidence="2">Belongs to the acyltransferase 3 family.</text>
</comment>
<dbReference type="GO" id="GO:0005886">
    <property type="term" value="C:plasma membrane"/>
    <property type="evidence" value="ECO:0007669"/>
    <property type="project" value="UniProtKB-SubCell"/>
</dbReference>
<evidence type="ECO:0000256" key="2">
    <source>
        <dbReference type="ARBA" id="ARBA00007400"/>
    </source>
</evidence>
<feature type="transmembrane region" description="Helical" evidence="10">
    <location>
        <begin position="189"/>
        <end position="207"/>
    </location>
</feature>
<dbReference type="InterPro" id="IPR050879">
    <property type="entry name" value="Acyltransferase_3"/>
</dbReference>
<feature type="transmembrane region" description="Helical" evidence="10">
    <location>
        <begin position="252"/>
        <end position="272"/>
    </location>
</feature>
<evidence type="ECO:0000256" key="10">
    <source>
        <dbReference type="SAM" id="Phobius"/>
    </source>
</evidence>
<evidence type="ECO:0000256" key="9">
    <source>
        <dbReference type="SAM" id="MobiDB-lite"/>
    </source>
</evidence>
<keyword evidence="4" id="KW-0808">Transferase</keyword>
<evidence type="ECO:0000256" key="7">
    <source>
        <dbReference type="ARBA" id="ARBA00023136"/>
    </source>
</evidence>
<evidence type="ECO:0000313" key="13">
    <source>
        <dbReference type="Proteomes" id="UP001056756"/>
    </source>
</evidence>
<dbReference type="GO" id="GO:0009103">
    <property type="term" value="P:lipopolysaccharide biosynthetic process"/>
    <property type="evidence" value="ECO:0007669"/>
    <property type="project" value="TreeGrafter"/>
</dbReference>
<evidence type="ECO:0000256" key="3">
    <source>
        <dbReference type="ARBA" id="ARBA00022475"/>
    </source>
</evidence>
<evidence type="ECO:0000256" key="5">
    <source>
        <dbReference type="ARBA" id="ARBA00022692"/>
    </source>
</evidence>